<dbReference type="STRING" id="573064.Mefer_1028"/>
<organism evidence="7 8">
    <name type="scientific">Methanocaldococcus fervens (strain DSM 4213 / JCM 15782 / AG86)</name>
    <name type="common">Methanococcus fervens</name>
    <dbReference type="NCBI Taxonomy" id="573064"/>
    <lineage>
        <taxon>Archaea</taxon>
        <taxon>Methanobacteriati</taxon>
        <taxon>Methanobacteriota</taxon>
        <taxon>Methanomada group</taxon>
        <taxon>Methanococci</taxon>
        <taxon>Methanococcales</taxon>
        <taxon>Methanocaldococcaceae</taxon>
        <taxon>Methanocaldococcus</taxon>
    </lineage>
</organism>
<evidence type="ECO:0000256" key="3">
    <source>
        <dbReference type="ARBA" id="ARBA00023163"/>
    </source>
</evidence>
<dbReference type="GO" id="GO:0003677">
    <property type="term" value="F:DNA binding"/>
    <property type="evidence" value="ECO:0007669"/>
    <property type="project" value="UniProtKB-KW"/>
</dbReference>
<dbReference type="Pfam" id="PF08271">
    <property type="entry name" value="Zn_Ribbon_TF"/>
    <property type="match status" value="1"/>
</dbReference>
<dbReference type="Proteomes" id="UP000001495">
    <property type="component" value="Chromosome"/>
</dbReference>
<dbReference type="InterPro" id="IPR039997">
    <property type="entry name" value="TFE"/>
</dbReference>
<feature type="domain" description="HTH TFE/IIEalpha-type" evidence="6">
    <location>
        <begin position="18"/>
        <end position="103"/>
    </location>
</feature>
<dbReference type="SUPFAM" id="SSF46785">
    <property type="entry name" value="Winged helix' DNA-binding domain"/>
    <property type="match status" value="1"/>
</dbReference>
<evidence type="ECO:0000256" key="4">
    <source>
        <dbReference type="HAMAP-Rule" id="MF_01909"/>
    </source>
</evidence>
<dbReference type="GO" id="GO:0006355">
    <property type="term" value="P:regulation of DNA-templated transcription"/>
    <property type="evidence" value="ECO:0007669"/>
    <property type="project" value="UniProtKB-UniRule"/>
</dbReference>
<dbReference type="NCBIfam" id="TIGR00373">
    <property type="entry name" value="transcription factor E"/>
    <property type="match status" value="1"/>
</dbReference>
<dbReference type="KEGG" id="mfe:Mefer_1028"/>
<dbReference type="InterPro" id="IPR016481">
    <property type="entry name" value="TF_E_archaea"/>
</dbReference>
<keyword evidence="1 4" id="KW-0805">Transcription regulation</keyword>
<keyword evidence="8" id="KW-1185">Reference proteome</keyword>
<dbReference type="PROSITE" id="PS51344">
    <property type="entry name" value="HTH_TFE_IIE"/>
    <property type="match status" value="1"/>
</dbReference>
<evidence type="ECO:0000259" key="6">
    <source>
        <dbReference type="PROSITE" id="PS51344"/>
    </source>
</evidence>
<dbReference type="Pfam" id="PF02002">
    <property type="entry name" value="TFIIE_alpha"/>
    <property type="match status" value="1"/>
</dbReference>
<dbReference type="InterPro" id="IPR036388">
    <property type="entry name" value="WH-like_DNA-bd_sf"/>
</dbReference>
<accession>C7P8G4</accession>
<comment type="subunit">
    <text evidence="4">Monomer. Interaction with RNA polymerase subunits RpoF and RpoE is necessary for Tfe stimulatory transcription activity. Able to interact with Tbp and RNA polymerase in the absence of DNA promoter. Interacts both with the preinitiation and elongation complexes.</text>
</comment>
<name>C7P8G4_METFA</name>
<sequence length="188" mass="22652">MQSMEKEKKIEMVYEMLNDPLVQEVLFNIFEGDEKGFEVIDVLLEKGETTEEEIAKELNVKLNVVRKLLYKLYDARLVDYKRWKDEETNWYSYTWLPTLEKLPYVVKKKINELIKDLEEKLEFEKNNMFFFCPNCNVRFTFEEAMDYGFSCPGCGNMLQEFDNSELIKDLEEQIKFLREELKNNPFLK</sequence>
<keyword evidence="3 4" id="KW-0804">Transcription</keyword>
<dbReference type="InterPro" id="IPR002853">
    <property type="entry name" value="TFIIE_asu"/>
</dbReference>
<dbReference type="GO" id="GO:0006367">
    <property type="term" value="P:transcription initiation at RNA polymerase II promoter"/>
    <property type="evidence" value="ECO:0007669"/>
    <property type="project" value="InterPro"/>
</dbReference>
<protein>
    <recommendedName>
        <fullName evidence="4 5">Transcription factor E</fullName>
        <shortName evidence="4">TFE</shortName>
    </recommendedName>
    <alternativeName>
        <fullName evidence="4">TFIIE subunit alpha homolog</fullName>
    </alternativeName>
    <alternativeName>
        <fullName evidence="4">Transcription initiation factor TFIIE</fullName>
    </alternativeName>
</protein>
<dbReference type="InterPro" id="IPR013137">
    <property type="entry name" value="Znf_TFIIB"/>
</dbReference>
<proteinExistence type="inferred from homology"/>
<evidence type="ECO:0000313" key="7">
    <source>
        <dbReference type="EMBL" id="ACV24846.1"/>
    </source>
</evidence>
<dbReference type="HOGENOM" id="CLU_100097_0_0_2"/>
<dbReference type="Gene3D" id="1.10.10.10">
    <property type="entry name" value="Winged helix-like DNA-binding domain superfamily/Winged helix DNA-binding domain"/>
    <property type="match status" value="1"/>
</dbReference>
<comment type="similarity">
    <text evidence="4">Belongs to the TFE family.</text>
</comment>
<evidence type="ECO:0000256" key="2">
    <source>
        <dbReference type="ARBA" id="ARBA00023125"/>
    </source>
</evidence>
<dbReference type="InterPro" id="IPR036390">
    <property type="entry name" value="WH_DNA-bd_sf"/>
</dbReference>
<dbReference type="PANTHER" id="PTHR13097:SF7">
    <property type="entry name" value="GENERAL TRANSCRIPTION FACTOR IIE SUBUNIT 1"/>
    <property type="match status" value="1"/>
</dbReference>
<dbReference type="eggNOG" id="arCOG04270">
    <property type="taxonomic scope" value="Archaea"/>
</dbReference>
<dbReference type="AlphaFoldDB" id="C7P8G4"/>
<dbReference type="InterPro" id="IPR024550">
    <property type="entry name" value="TFIIEa/SarR/Rpc3_HTH_dom"/>
</dbReference>
<comment type="domain">
    <text evidence="4">The winged helix domain is involved in binding to DNA in the preinitiation complex.</text>
</comment>
<comment type="function">
    <text evidence="4">Transcription factor that plays a role in the activation of archaeal genes transcribed by RNA polymerase. Facilitates transcription initiation by enhancing TATA-box recognition by TATA-box-binding protein (Tbp), and transcription factor B (Tfb) and RNA polymerase recruitment. Not absolutely required for transcription in vitro, but particularly important in cases where Tbp or Tfb function is not optimal. It dynamically alters the nucleic acid-binding properties of RNA polymerases by stabilizing the initiation complex and destabilizing elongation complexes. Seems to translocate with the RNA polymerase following initiation and acts by binding to the non template strand of the transcription bubble in elongation complexes.</text>
</comment>
<evidence type="ECO:0000256" key="5">
    <source>
        <dbReference type="NCBIfam" id="TIGR00373"/>
    </source>
</evidence>
<dbReference type="EMBL" id="CP001696">
    <property type="protein sequence ID" value="ACV24846.1"/>
    <property type="molecule type" value="Genomic_DNA"/>
</dbReference>
<dbReference type="NCBIfam" id="NF004910">
    <property type="entry name" value="PRK06266.1"/>
    <property type="match status" value="1"/>
</dbReference>
<dbReference type="InterPro" id="IPR017919">
    <property type="entry name" value="TFIIE/TFIIEa_HTH"/>
</dbReference>
<dbReference type="PANTHER" id="PTHR13097">
    <property type="entry name" value="TRANSCRIPTION INITIATION FACTOR IIE, ALPHA SUBUNIT"/>
    <property type="match status" value="1"/>
</dbReference>
<reference evidence="7" key="1">
    <citation type="submission" date="2009-08" db="EMBL/GenBank/DDBJ databases">
        <title>Complete sequence of chromosome of Methanocaldococcus fervens AG86.</title>
        <authorList>
            <consortium name="US DOE Joint Genome Institute"/>
            <person name="Lucas S."/>
            <person name="Copeland A."/>
            <person name="Lapidus A."/>
            <person name="Glavina del Rio T."/>
            <person name="Tice H."/>
            <person name="Bruce D."/>
            <person name="Goodwin L."/>
            <person name="Pitluck S."/>
            <person name="Chertkov O."/>
            <person name="Detter J.C."/>
            <person name="Han C."/>
            <person name="Tapia R."/>
            <person name="Larimer F."/>
            <person name="Land M."/>
            <person name="Hauser L."/>
            <person name="Kyrpides N."/>
            <person name="Ovchinnikova G."/>
            <person name="Lupa-Sieprawska M."/>
            <person name="Whitman W.B."/>
        </authorList>
    </citation>
    <scope>NUCLEOTIDE SEQUENCE [LARGE SCALE GENOMIC DNA]</scope>
    <source>
        <strain evidence="7">AG86</strain>
    </source>
</reference>
<dbReference type="HAMAP" id="MF_01909">
    <property type="entry name" value="TFE_arch"/>
    <property type="match status" value="1"/>
</dbReference>
<dbReference type="SMART" id="SM00531">
    <property type="entry name" value="TFIIE"/>
    <property type="match status" value="1"/>
</dbReference>
<evidence type="ECO:0000256" key="1">
    <source>
        <dbReference type="ARBA" id="ARBA00023015"/>
    </source>
</evidence>
<keyword evidence="2 4" id="KW-0238">DNA-binding</keyword>
<evidence type="ECO:0000313" key="8">
    <source>
        <dbReference type="Proteomes" id="UP000001495"/>
    </source>
</evidence>
<gene>
    <name evidence="4" type="primary">tfe</name>
    <name evidence="7" type="ordered locus">Mefer_1028</name>
</gene>
<dbReference type="PIRSF" id="PIRSF006373">
    <property type="entry name" value="TF_E_archaea"/>
    <property type="match status" value="1"/>
</dbReference>